<evidence type="ECO:0000313" key="7">
    <source>
        <dbReference type="EMBL" id="PIQ88934.1"/>
    </source>
</evidence>
<dbReference type="Gene3D" id="3.30.1150.10">
    <property type="match status" value="1"/>
</dbReference>
<dbReference type="PROSITE" id="PS52015">
    <property type="entry name" value="TONB_CTD"/>
    <property type="match status" value="1"/>
</dbReference>
<keyword evidence="3" id="KW-1133">Transmembrane helix</keyword>
<dbReference type="InterPro" id="IPR050810">
    <property type="entry name" value="Bact_Secretion_Sys_Channel"/>
</dbReference>
<evidence type="ECO:0000256" key="2">
    <source>
        <dbReference type="ARBA" id="ARBA00022692"/>
    </source>
</evidence>
<feature type="domain" description="TonB C-terminal" evidence="6">
    <location>
        <begin position="437"/>
        <end position="528"/>
    </location>
</feature>
<dbReference type="PANTHER" id="PTHR30332">
    <property type="entry name" value="PROBABLE GENERAL SECRETION PATHWAY PROTEIN D"/>
    <property type="match status" value="1"/>
</dbReference>
<sequence length="528" mass="57514">MKKTLKRLVLILAIFFISLPLKVQSEQEEIALVIPEVKTISLSSPPKRIAITNPEIIDISSVSASELIINPKSVGKTSLVVWDSTDQKTTYPIRVLVEDLQEIKKRIDKLINELGYLNIYTKVSNEENKILLLGSVASQEHKDRLISVLGGGEEGSAVGGLIGKIIDMVEIKSQSQLVQIDVEILEVSKSALEDLGFKWTSALGDDGAASTGIQWTETSDNLSNDIYHLGQISRIWERGAISSKLNLIITQGYGRVLSRPKLVCLSGKEASFLVGGEIPVVTTSTVSGGVSVSVEYKEYGILLEISPTVKSDKFVQATLNTEISDIDKGNAVTASGIDIPAFSKRSAKTELYLKDNQTVFLAGLISNDDSKNIAKLPALADIPILGALFRSKKFEAGETELVISLTPKIIRQEEGNDKITNYNITGLDSSSPRTLTNYVRHIQEKIVRAIIYPDMAQKYNSQGEVSVSMHILADGRLLNVLINKSSGNSLLDETAVNIVKAQAPFPPIPATSGLGDMWIDVPIVFRNN</sequence>
<dbReference type="Pfam" id="PF03544">
    <property type="entry name" value="TonB_C"/>
    <property type="match status" value="1"/>
</dbReference>
<dbReference type="SUPFAM" id="SSF74653">
    <property type="entry name" value="TolA/TonB C-terminal domain"/>
    <property type="match status" value="1"/>
</dbReference>
<dbReference type="InterPro" id="IPR032789">
    <property type="entry name" value="T2SS-T3SS_pil_N"/>
</dbReference>
<reference evidence="7 8" key="1">
    <citation type="submission" date="2017-09" db="EMBL/GenBank/DDBJ databases">
        <title>Depth-based differentiation of microbial function through sediment-hosted aquifers and enrichment of novel symbionts in the deep terrestrial subsurface.</title>
        <authorList>
            <person name="Probst A.J."/>
            <person name="Ladd B."/>
            <person name="Jarett J.K."/>
            <person name="Geller-Mcgrath D.E."/>
            <person name="Sieber C.M."/>
            <person name="Emerson J.B."/>
            <person name="Anantharaman K."/>
            <person name="Thomas B.C."/>
            <person name="Malmstrom R."/>
            <person name="Stieglmeier M."/>
            <person name="Klingl A."/>
            <person name="Woyke T."/>
            <person name="Ryan C.M."/>
            <person name="Banfield J.F."/>
        </authorList>
    </citation>
    <scope>NUCLEOTIDE SEQUENCE [LARGE SCALE GENOMIC DNA]</scope>
    <source>
        <strain evidence="7">CG11_big_fil_rev_8_21_14_0_20_42_13</strain>
    </source>
</reference>
<dbReference type="Pfam" id="PF13629">
    <property type="entry name" value="T2SS-T3SS_pil_N"/>
    <property type="match status" value="1"/>
</dbReference>
<comment type="subcellular location">
    <subcellularLocation>
        <location evidence="1">Membrane</location>
        <topology evidence="1">Single-pass membrane protein</topology>
    </subcellularLocation>
</comment>
<dbReference type="NCBIfam" id="TIGR01352">
    <property type="entry name" value="tonB_Cterm"/>
    <property type="match status" value="1"/>
</dbReference>
<organism evidence="7 8">
    <name type="scientific">Candidatus Ghiorseimicrobium undicola</name>
    <dbReference type="NCBI Taxonomy" id="1974746"/>
    <lineage>
        <taxon>Bacteria</taxon>
        <taxon>Pseudomonadati</taxon>
        <taxon>Candidatus Omnitrophota</taxon>
        <taxon>Candidatus Ghiorseimicrobium</taxon>
    </lineage>
</organism>
<dbReference type="PANTHER" id="PTHR30332:SF17">
    <property type="entry name" value="TYPE IV PILIATION SYSTEM PROTEIN DR_0774-RELATED"/>
    <property type="match status" value="1"/>
</dbReference>
<dbReference type="InterPro" id="IPR004846">
    <property type="entry name" value="T2SS/T3SS_dom"/>
</dbReference>
<evidence type="ECO:0000256" key="3">
    <source>
        <dbReference type="ARBA" id="ARBA00022989"/>
    </source>
</evidence>
<evidence type="ECO:0000259" key="6">
    <source>
        <dbReference type="PROSITE" id="PS52015"/>
    </source>
</evidence>
<keyword evidence="2" id="KW-0812">Transmembrane</keyword>
<accession>A0A2H0LZ47</accession>
<dbReference type="AlphaFoldDB" id="A0A2H0LZ47"/>
<dbReference type="Proteomes" id="UP000229641">
    <property type="component" value="Unassembled WGS sequence"/>
</dbReference>
<evidence type="ECO:0000256" key="1">
    <source>
        <dbReference type="ARBA" id="ARBA00004167"/>
    </source>
</evidence>
<keyword evidence="4" id="KW-0472">Membrane</keyword>
<evidence type="ECO:0000313" key="8">
    <source>
        <dbReference type="Proteomes" id="UP000229641"/>
    </source>
</evidence>
<proteinExistence type="inferred from homology"/>
<dbReference type="InterPro" id="IPR001775">
    <property type="entry name" value="GspD/PilQ"/>
</dbReference>
<dbReference type="GO" id="GO:0055085">
    <property type="term" value="P:transmembrane transport"/>
    <property type="evidence" value="ECO:0007669"/>
    <property type="project" value="InterPro"/>
</dbReference>
<dbReference type="GO" id="GO:0009306">
    <property type="term" value="P:protein secretion"/>
    <property type="evidence" value="ECO:0007669"/>
    <property type="project" value="InterPro"/>
</dbReference>
<comment type="similarity">
    <text evidence="5">Belongs to the bacterial secretin family.</text>
</comment>
<name>A0A2H0LZ47_9BACT</name>
<dbReference type="Pfam" id="PF00263">
    <property type="entry name" value="Secretin"/>
    <property type="match status" value="1"/>
</dbReference>
<dbReference type="GO" id="GO:0015627">
    <property type="term" value="C:type II protein secretion system complex"/>
    <property type="evidence" value="ECO:0007669"/>
    <property type="project" value="TreeGrafter"/>
</dbReference>
<dbReference type="InterPro" id="IPR037682">
    <property type="entry name" value="TonB_C"/>
</dbReference>
<dbReference type="InterPro" id="IPR006260">
    <property type="entry name" value="TonB/TolA_C"/>
</dbReference>
<gene>
    <name evidence="7" type="ORF">COV72_05685</name>
</gene>
<evidence type="ECO:0000256" key="4">
    <source>
        <dbReference type="ARBA" id="ARBA00023136"/>
    </source>
</evidence>
<evidence type="ECO:0000256" key="5">
    <source>
        <dbReference type="RuleBase" id="RU004003"/>
    </source>
</evidence>
<dbReference type="PRINTS" id="PR00811">
    <property type="entry name" value="BCTERIALGSPD"/>
</dbReference>
<dbReference type="GO" id="GO:0016020">
    <property type="term" value="C:membrane"/>
    <property type="evidence" value="ECO:0007669"/>
    <property type="project" value="UniProtKB-SubCell"/>
</dbReference>
<protein>
    <recommendedName>
        <fullName evidence="6">TonB C-terminal domain-containing protein</fullName>
    </recommendedName>
</protein>
<comment type="caution">
    <text evidence="7">The sequence shown here is derived from an EMBL/GenBank/DDBJ whole genome shotgun (WGS) entry which is preliminary data.</text>
</comment>
<dbReference type="EMBL" id="PCWA01000082">
    <property type="protein sequence ID" value="PIQ88934.1"/>
    <property type="molecule type" value="Genomic_DNA"/>
</dbReference>